<evidence type="ECO:0000313" key="2">
    <source>
        <dbReference type="Proteomes" id="UP001257948"/>
    </source>
</evidence>
<dbReference type="EMBL" id="JAVTLL010000004">
    <property type="protein sequence ID" value="MDT7840707.1"/>
    <property type="molecule type" value="Genomic_DNA"/>
</dbReference>
<comment type="caution">
    <text evidence="1">The sequence shown here is derived from an EMBL/GenBank/DDBJ whole genome shotgun (WGS) entry which is preliminary data.</text>
</comment>
<keyword evidence="2" id="KW-1185">Reference proteome</keyword>
<dbReference type="RefSeq" id="WP_314199394.1">
    <property type="nucleotide sequence ID" value="NZ_JAVTLL010000004.1"/>
</dbReference>
<accession>A0ABU3LN89</accession>
<reference evidence="2" key="1">
    <citation type="submission" date="2023-07" db="EMBL/GenBank/DDBJ databases">
        <title>Draft genome sequence of the endophytic actinobacterium Streptomyces justiciae WPN32, a potential antibiotic producer.</title>
        <authorList>
            <person name="Yasawong M."/>
            <person name="Pana W."/>
            <person name="Ganta P."/>
            <person name="Santapan N."/>
            <person name="Songngamsuk T."/>
            <person name="Phatcharaharikarn M."/>
            <person name="Kerdtoob S."/>
            <person name="Nantapong N."/>
        </authorList>
    </citation>
    <scope>NUCLEOTIDE SEQUENCE [LARGE SCALE GENOMIC DNA]</scope>
    <source>
        <strain evidence="2">WPN32</strain>
    </source>
</reference>
<gene>
    <name evidence="1" type="ORF">RQC66_08180</name>
</gene>
<sequence length="45" mass="4892">MVDISNEDRIPERIALKVEPREAEVNGCGRRELAASHGSFTPLGA</sequence>
<proteinExistence type="predicted"/>
<protein>
    <submittedName>
        <fullName evidence="1">Uncharacterized protein</fullName>
    </submittedName>
</protein>
<dbReference type="Proteomes" id="UP001257948">
    <property type="component" value="Unassembled WGS sequence"/>
</dbReference>
<name>A0ABU3LN89_9ACTN</name>
<evidence type="ECO:0000313" key="1">
    <source>
        <dbReference type="EMBL" id="MDT7840707.1"/>
    </source>
</evidence>
<organism evidence="1 2">
    <name type="scientific">Streptomyces justiciae</name>
    <dbReference type="NCBI Taxonomy" id="2780140"/>
    <lineage>
        <taxon>Bacteria</taxon>
        <taxon>Bacillati</taxon>
        <taxon>Actinomycetota</taxon>
        <taxon>Actinomycetes</taxon>
        <taxon>Kitasatosporales</taxon>
        <taxon>Streptomycetaceae</taxon>
        <taxon>Streptomyces</taxon>
    </lineage>
</organism>